<name>A0ABQ8TW90_PERAM</name>
<keyword evidence="2" id="KW-1185">Reference proteome</keyword>
<accession>A0ABQ8TW90</accession>
<dbReference type="Proteomes" id="UP001148838">
    <property type="component" value="Unassembled WGS sequence"/>
</dbReference>
<dbReference type="EMBL" id="JAJSOF020000003">
    <property type="protein sequence ID" value="KAJ4449550.1"/>
    <property type="molecule type" value="Genomic_DNA"/>
</dbReference>
<organism evidence="1 2">
    <name type="scientific">Periplaneta americana</name>
    <name type="common">American cockroach</name>
    <name type="synonym">Blatta americana</name>
    <dbReference type="NCBI Taxonomy" id="6978"/>
    <lineage>
        <taxon>Eukaryota</taxon>
        <taxon>Metazoa</taxon>
        <taxon>Ecdysozoa</taxon>
        <taxon>Arthropoda</taxon>
        <taxon>Hexapoda</taxon>
        <taxon>Insecta</taxon>
        <taxon>Pterygota</taxon>
        <taxon>Neoptera</taxon>
        <taxon>Polyneoptera</taxon>
        <taxon>Dictyoptera</taxon>
        <taxon>Blattodea</taxon>
        <taxon>Blattoidea</taxon>
        <taxon>Blattidae</taxon>
        <taxon>Blattinae</taxon>
        <taxon>Periplaneta</taxon>
    </lineage>
</organism>
<protein>
    <submittedName>
        <fullName evidence="1">Uncharacterized protein</fullName>
    </submittedName>
</protein>
<gene>
    <name evidence="1" type="ORF">ANN_00952</name>
</gene>
<reference evidence="1 2" key="1">
    <citation type="journal article" date="2022" name="Allergy">
        <title>Genome assembly and annotation of Periplaneta americana reveal a comprehensive cockroach allergen profile.</title>
        <authorList>
            <person name="Wang L."/>
            <person name="Xiong Q."/>
            <person name="Saelim N."/>
            <person name="Wang L."/>
            <person name="Nong W."/>
            <person name="Wan A.T."/>
            <person name="Shi M."/>
            <person name="Liu X."/>
            <person name="Cao Q."/>
            <person name="Hui J.H.L."/>
            <person name="Sookrung N."/>
            <person name="Leung T.F."/>
            <person name="Tungtrongchitr A."/>
            <person name="Tsui S.K.W."/>
        </authorList>
    </citation>
    <scope>NUCLEOTIDE SEQUENCE [LARGE SCALE GENOMIC DNA]</scope>
    <source>
        <strain evidence="1">PWHHKU_190912</strain>
    </source>
</reference>
<dbReference type="PANTHER" id="PTHR10773">
    <property type="entry name" value="DNA-DIRECTED RNA POLYMERASES I, II, AND III SUBUNIT RPABC2"/>
    <property type="match status" value="1"/>
</dbReference>
<dbReference type="PANTHER" id="PTHR10773:SF19">
    <property type="match status" value="1"/>
</dbReference>
<sequence length="210" mass="24374">MYSNDTAVKESYFRKIFNTNFNVGFGKPSNDICSTCVILKNRAKMKKDEEKKQSFILQLKVHKKRAKSFHQLLNRITDDELGINNVRCYVWTENERSRRCNEIASPIYESLQKVDSAKIRKIRLFSDGCTGQNENMTKVSMTETWLVSKSLKNITEMELHFPVTGHSFLPADSVFGFTETAVRKEQEIFNPQHYINIIGKYGKLCRIGRD</sequence>
<evidence type="ECO:0000313" key="1">
    <source>
        <dbReference type="EMBL" id="KAJ4449550.1"/>
    </source>
</evidence>
<proteinExistence type="predicted"/>
<evidence type="ECO:0000313" key="2">
    <source>
        <dbReference type="Proteomes" id="UP001148838"/>
    </source>
</evidence>
<comment type="caution">
    <text evidence="1">The sequence shown here is derived from an EMBL/GenBank/DDBJ whole genome shotgun (WGS) entry which is preliminary data.</text>
</comment>